<comment type="catalytic activity">
    <reaction evidence="7">
        <text>4-imidazolone-5-propanoate + H2O = N-formimidoyl-L-glutamate</text>
        <dbReference type="Rhea" id="RHEA:23660"/>
        <dbReference type="ChEBI" id="CHEBI:15377"/>
        <dbReference type="ChEBI" id="CHEBI:58928"/>
        <dbReference type="ChEBI" id="CHEBI:77893"/>
        <dbReference type="EC" id="3.5.2.7"/>
    </reaction>
</comment>
<feature type="binding site" evidence="7">
    <location>
        <position position="83"/>
    </location>
    <ligand>
        <name>Zn(2+)</name>
        <dbReference type="ChEBI" id="CHEBI:29105"/>
    </ligand>
</feature>
<name>A0A9E7DJ69_9FIRM</name>
<dbReference type="InterPro" id="IPR011059">
    <property type="entry name" value="Metal-dep_hydrolase_composite"/>
</dbReference>
<reference evidence="9" key="1">
    <citation type="submission" date="2022-04" db="EMBL/GenBank/DDBJ databases">
        <title>Complete genome sequences of Ezakiella coagulans and Fenollaria massiliensis.</title>
        <authorList>
            <person name="France M.T."/>
            <person name="Clifford J."/>
            <person name="Narina S."/>
            <person name="Rutt L."/>
            <person name="Ravel J."/>
        </authorList>
    </citation>
    <scope>NUCLEOTIDE SEQUENCE</scope>
    <source>
        <strain evidence="9">C0061C2</strain>
    </source>
</reference>
<proteinExistence type="inferred from homology"/>
<dbReference type="InterPro" id="IPR032466">
    <property type="entry name" value="Metal_Hydrolase"/>
</dbReference>
<feature type="binding site" evidence="7">
    <location>
        <position position="189"/>
    </location>
    <ligand>
        <name>4-imidazolone-5-propanoate</name>
        <dbReference type="ChEBI" id="CHEBI:77893"/>
    </ligand>
</feature>
<dbReference type="GO" id="GO:0005737">
    <property type="term" value="C:cytoplasm"/>
    <property type="evidence" value="ECO:0007669"/>
    <property type="project" value="UniProtKB-SubCell"/>
</dbReference>
<keyword evidence="2 7" id="KW-0479">Metal-binding</keyword>
<comment type="pathway">
    <text evidence="7">Amino-acid degradation; L-histidine degradation into L-glutamate; N-formimidoyl-L-glutamate from L-histidine: step 3/3.</text>
</comment>
<dbReference type="GO" id="GO:0019556">
    <property type="term" value="P:L-histidine catabolic process to glutamate and formamide"/>
    <property type="evidence" value="ECO:0007669"/>
    <property type="project" value="UniProtKB-UniRule"/>
</dbReference>
<evidence type="ECO:0000313" key="9">
    <source>
        <dbReference type="EMBL" id="UQK58925.1"/>
    </source>
</evidence>
<dbReference type="GO" id="GO:0005506">
    <property type="term" value="F:iron ion binding"/>
    <property type="evidence" value="ECO:0007669"/>
    <property type="project" value="UniProtKB-UniRule"/>
</dbReference>
<feature type="binding site" evidence="7">
    <location>
        <position position="257"/>
    </location>
    <ligand>
        <name>4-imidazolone-5-propanoate</name>
        <dbReference type="ChEBI" id="CHEBI:77893"/>
    </ligand>
</feature>
<keyword evidence="4 7" id="KW-0369">Histidine metabolism</keyword>
<feature type="domain" description="Amidohydrolase-related" evidence="8">
    <location>
        <begin position="74"/>
        <end position="417"/>
    </location>
</feature>
<dbReference type="EMBL" id="CP096649">
    <property type="protein sequence ID" value="UQK58925.1"/>
    <property type="molecule type" value="Genomic_DNA"/>
</dbReference>
<accession>A0A9E7DJ69</accession>
<feature type="binding site" evidence="7">
    <location>
        <position position="334"/>
    </location>
    <ligand>
        <name>4-imidazolone-5-propanoate</name>
        <dbReference type="ChEBI" id="CHEBI:77893"/>
    </ligand>
</feature>
<feature type="binding site" evidence="7">
    <location>
        <position position="155"/>
    </location>
    <ligand>
        <name>4-imidazolone-5-propanoate</name>
        <dbReference type="ChEBI" id="CHEBI:77893"/>
    </ligand>
</feature>
<comment type="cofactor">
    <cofactor evidence="7">
        <name>Zn(2+)</name>
        <dbReference type="ChEBI" id="CHEBI:29105"/>
    </cofactor>
    <cofactor evidence="7">
        <name>Fe(3+)</name>
        <dbReference type="ChEBI" id="CHEBI:29034"/>
    </cofactor>
    <text evidence="7">Binds 1 zinc or iron ion per subunit.</text>
</comment>
<dbReference type="PANTHER" id="PTHR42752:SF1">
    <property type="entry name" value="IMIDAZOLONEPROPIONASE-RELATED"/>
    <property type="match status" value="1"/>
</dbReference>
<keyword evidence="3 7" id="KW-0378">Hydrolase</keyword>
<keyword evidence="6 7" id="KW-0408">Iron</keyword>
<feature type="binding site" evidence="7">
    <location>
        <position position="333"/>
    </location>
    <ligand>
        <name>N-formimidoyl-L-glutamate</name>
        <dbReference type="ChEBI" id="CHEBI:58928"/>
    </ligand>
</feature>
<feature type="binding site" evidence="7">
    <location>
        <position position="92"/>
    </location>
    <ligand>
        <name>4-imidazolone-5-propanoate</name>
        <dbReference type="ChEBI" id="CHEBI:77893"/>
    </ligand>
</feature>
<evidence type="ECO:0000256" key="7">
    <source>
        <dbReference type="HAMAP-Rule" id="MF_00372"/>
    </source>
</evidence>
<feature type="binding site" evidence="7">
    <location>
        <position position="85"/>
    </location>
    <ligand>
        <name>Fe(3+)</name>
        <dbReference type="ChEBI" id="CHEBI:29034"/>
    </ligand>
</feature>
<dbReference type="InterPro" id="IPR005920">
    <property type="entry name" value="HutI"/>
</dbReference>
<evidence type="ECO:0000256" key="3">
    <source>
        <dbReference type="ARBA" id="ARBA00022801"/>
    </source>
</evidence>
<comment type="subcellular location">
    <subcellularLocation>
        <location evidence="7">Cytoplasm</location>
    </subcellularLocation>
</comment>
<organism evidence="9 10">
    <name type="scientific">Fenollaria massiliensis</name>
    <dbReference type="NCBI Taxonomy" id="938288"/>
    <lineage>
        <taxon>Bacteria</taxon>
        <taxon>Bacillati</taxon>
        <taxon>Bacillota</taxon>
        <taxon>Clostridia</taxon>
        <taxon>Eubacteriales</taxon>
        <taxon>Fenollaria</taxon>
    </lineage>
</organism>
<evidence type="ECO:0000259" key="8">
    <source>
        <dbReference type="Pfam" id="PF01979"/>
    </source>
</evidence>
<dbReference type="AlphaFoldDB" id="A0A9E7DJ69"/>
<evidence type="ECO:0000256" key="2">
    <source>
        <dbReference type="ARBA" id="ARBA00022723"/>
    </source>
</evidence>
<dbReference type="FunFam" id="3.20.20.140:FF:000007">
    <property type="entry name" value="Imidazolonepropionase"/>
    <property type="match status" value="1"/>
</dbReference>
<dbReference type="InterPro" id="IPR006680">
    <property type="entry name" value="Amidohydro-rel"/>
</dbReference>
<evidence type="ECO:0000256" key="6">
    <source>
        <dbReference type="ARBA" id="ARBA00023004"/>
    </source>
</evidence>
<comment type="similarity">
    <text evidence="7">Belongs to the metallo-dependent hydrolases superfamily. HutI family.</text>
</comment>
<evidence type="ECO:0000256" key="1">
    <source>
        <dbReference type="ARBA" id="ARBA00012864"/>
    </source>
</evidence>
<evidence type="ECO:0000313" key="10">
    <source>
        <dbReference type="Proteomes" id="UP000831151"/>
    </source>
</evidence>
<comment type="function">
    <text evidence="7">Catalyzes the hydrolytic cleavage of the carbon-nitrogen bond in imidazolone-5-propanoate to yield N-formimidoyl-L-glutamate. It is the third step in the universal histidine degradation pathway.</text>
</comment>
<dbReference type="CDD" id="cd01296">
    <property type="entry name" value="Imidazolone-5PH"/>
    <property type="match status" value="1"/>
</dbReference>
<dbReference type="HAMAP" id="MF_00372">
    <property type="entry name" value="HutI"/>
    <property type="match status" value="1"/>
</dbReference>
<gene>
    <name evidence="7 9" type="primary">hutI</name>
    <name evidence="9" type="ORF">M1R53_06705</name>
</gene>
<feature type="binding site" evidence="7">
    <location>
        <position position="329"/>
    </location>
    <ligand>
        <name>Zn(2+)</name>
        <dbReference type="ChEBI" id="CHEBI:29105"/>
    </ligand>
</feature>
<dbReference type="Pfam" id="PF01979">
    <property type="entry name" value="Amidohydro_1"/>
    <property type="match status" value="1"/>
</dbReference>
<sequence>MKQSVIIKNISSLLATKAHGKVRAGKAQGEVEIIKNAYLITEDDKIKALGTMDEYKAMGVDESKATVIDATGKLVTPGLVDSHTHLVHGGSRENELSMKLHGKTYMDIMNAGGGIHATQRHTKEASFEELYEKAKKSLDIMLSYGVTTVEAKSGYGIEDFDTELKQLEVAKKLNEDHPIDLVSTFMPCHAMPDEYKNDREAFINKVINEYNPKVMEKGLAEFADIFCEDGVYTIDESIRVLEASRKTGFKLKIHADELISFGGAELSAELKCVSADHLIGASDEGIKAMAANGVIANVLPSTAFNLNTGKYARARKMIEEGCPVSISTDYNPGSCPSENIQLAMQIASIKMRMTPEEVFNAATINAAASVLRTESIGSLEVGKKADIAIFNCENIDYFVYHFGINHTYKVIKNGTIVYGA</sequence>
<evidence type="ECO:0000256" key="4">
    <source>
        <dbReference type="ARBA" id="ARBA00022808"/>
    </source>
</evidence>
<dbReference type="KEGG" id="fms:M1R53_06705"/>
<keyword evidence="7" id="KW-0963">Cytoplasm</keyword>
<dbReference type="PANTHER" id="PTHR42752">
    <property type="entry name" value="IMIDAZOLONEPROPIONASE"/>
    <property type="match status" value="1"/>
</dbReference>
<dbReference type="GO" id="GO:0008270">
    <property type="term" value="F:zinc ion binding"/>
    <property type="evidence" value="ECO:0007669"/>
    <property type="project" value="UniProtKB-UniRule"/>
</dbReference>
<keyword evidence="10" id="KW-1185">Reference proteome</keyword>
<dbReference type="RefSeq" id="WP_249242465.1">
    <property type="nucleotide sequence ID" value="NZ_CP096649.1"/>
</dbReference>
<feature type="binding site" evidence="7">
    <location>
        <position position="329"/>
    </location>
    <ligand>
        <name>Fe(3+)</name>
        <dbReference type="ChEBI" id="CHEBI:29034"/>
    </ligand>
</feature>
<feature type="binding site" evidence="7">
    <location>
        <position position="155"/>
    </location>
    <ligand>
        <name>N-formimidoyl-L-glutamate</name>
        <dbReference type="ChEBI" id="CHEBI:58928"/>
    </ligand>
</feature>
<feature type="binding site" evidence="7">
    <location>
        <position position="85"/>
    </location>
    <ligand>
        <name>Zn(2+)</name>
        <dbReference type="ChEBI" id="CHEBI:29105"/>
    </ligand>
</feature>
<dbReference type="Gene3D" id="3.20.20.140">
    <property type="entry name" value="Metal-dependent hydrolases"/>
    <property type="match status" value="1"/>
</dbReference>
<keyword evidence="5 7" id="KW-0862">Zinc</keyword>
<dbReference type="SUPFAM" id="SSF51556">
    <property type="entry name" value="Metallo-dependent hydrolases"/>
    <property type="match status" value="1"/>
</dbReference>
<feature type="binding site" evidence="7">
    <location>
        <position position="83"/>
    </location>
    <ligand>
        <name>Fe(3+)</name>
        <dbReference type="ChEBI" id="CHEBI:29034"/>
    </ligand>
</feature>
<feature type="binding site" evidence="7">
    <location>
        <position position="254"/>
    </location>
    <ligand>
        <name>Fe(3+)</name>
        <dbReference type="ChEBI" id="CHEBI:29034"/>
    </ligand>
</feature>
<dbReference type="GO" id="GO:0050480">
    <property type="term" value="F:imidazolonepropionase activity"/>
    <property type="evidence" value="ECO:0007669"/>
    <property type="project" value="UniProtKB-UniRule"/>
</dbReference>
<dbReference type="Proteomes" id="UP000831151">
    <property type="component" value="Chromosome"/>
</dbReference>
<dbReference type="Gene3D" id="2.30.40.10">
    <property type="entry name" value="Urease, subunit C, domain 1"/>
    <property type="match status" value="1"/>
</dbReference>
<feature type="binding site" evidence="7">
    <location>
        <position position="254"/>
    </location>
    <ligand>
        <name>Zn(2+)</name>
        <dbReference type="ChEBI" id="CHEBI:29105"/>
    </ligand>
</feature>
<dbReference type="NCBIfam" id="TIGR01224">
    <property type="entry name" value="hutI"/>
    <property type="match status" value="1"/>
</dbReference>
<evidence type="ECO:0000256" key="5">
    <source>
        <dbReference type="ARBA" id="ARBA00022833"/>
    </source>
</evidence>
<dbReference type="EC" id="3.5.2.7" evidence="1 7"/>
<dbReference type="SUPFAM" id="SSF51338">
    <property type="entry name" value="Composite domain of metallo-dependent hydrolases"/>
    <property type="match status" value="1"/>
</dbReference>
<feature type="binding site" evidence="7">
    <location>
        <position position="331"/>
    </location>
    <ligand>
        <name>N-formimidoyl-L-glutamate</name>
        <dbReference type="ChEBI" id="CHEBI:58928"/>
    </ligand>
</feature>
<protein>
    <recommendedName>
        <fullName evidence="1 7">Imidazolonepropionase</fullName>
        <ecNumber evidence="1 7">3.5.2.7</ecNumber>
    </recommendedName>
    <alternativeName>
        <fullName evidence="7">Imidazolone-5-propionate hydrolase</fullName>
    </alternativeName>
</protein>